<accession>A0A8H7A457</accession>
<sequence>MKIECWEDRTNSTLTRIVEQLQEAAKDDQTFRNRIQRVKIDAVAVKRWVKELMGILAAPNAPENNHLKLRATGKD</sequence>
<evidence type="ECO:0000313" key="1">
    <source>
        <dbReference type="EMBL" id="KAF7502218.1"/>
    </source>
</evidence>
<dbReference type="EMBL" id="JAACFV010000295">
    <property type="protein sequence ID" value="KAF7502218.1"/>
    <property type="molecule type" value="Genomic_DNA"/>
</dbReference>
<protein>
    <submittedName>
        <fullName evidence="1">Uncharacterized protein</fullName>
    </submittedName>
</protein>
<proteinExistence type="predicted"/>
<evidence type="ECO:0000313" key="2">
    <source>
        <dbReference type="Proteomes" id="UP000606974"/>
    </source>
</evidence>
<comment type="caution">
    <text evidence="1">The sequence shown here is derived from an EMBL/GenBank/DDBJ whole genome shotgun (WGS) entry which is preliminary data.</text>
</comment>
<gene>
    <name evidence="1" type="ORF">GJ744_006431</name>
</gene>
<organism evidence="1 2">
    <name type="scientific">Endocarpon pusillum</name>
    <dbReference type="NCBI Taxonomy" id="364733"/>
    <lineage>
        <taxon>Eukaryota</taxon>
        <taxon>Fungi</taxon>
        <taxon>Dikarya</taxon>
        <taxon>Ascomycota</taxon>
        <taxon>Pezizomycotina</taxon>
        <taxon>Eurotiomycetes</taxon>
        <taxon>Chaetothyriomycetidae</taxon>
        <taxon>Verrucariales</taxon>
        <taxon>Verrucariaceae</taxon>
        <taxon>Endocarpon</taxon>
    </lineage>
</organism>
<reference evidence="1" key="1">
    <citation type="submission" date="2020-02" db="EMBL/GenBank/DDBJ databases">
        <authorList>
            <person name="Palmer J.M."/>
        </authorList>
    </citation>
    <scope>NUCLEOTIDE SEQUENCE</scope>
    <source>
        <strain evidence="1">EPUS1.4</strain>
        <tissue evidence="1">Thallus</tissue>
    </source>
</reference>
<name>A0A8H7A457_9EURO</name>
<keyword evidence="2" id="KW-1185">Reference proteome</keyword>
<dbReference type="Proteomes" id="UP000606974">
    <property type="component" value="Unassembled WGS sequence"/>
</dbReference>
<dbReference type="AlphaFoldDB" id="A0A8H7A457"/>